<reference evidence="1" key="1">
    <citation type="submission" date="2022-08" db="EMBL/GenBank/DDBJ databases">
        <authorList>
            <person name="Kim S.-J."/>
        </authorList>
    </citation>
    <scope>NUCLEOTIDE SEQUENCE</scope>
    <source>
        <strain evidence="1">KJ</strain>
    </source>
</reference>
<gene>
    <name evidence="1" type="ORF">ParKJ_12920</name>
</gene>
<accession>A0AAP5UVJ0</accession>
<organism evidence="1 2">
    <name type="scientific">Paraburkholderia fungorum</name>
    <dbReference type="NCBI Taxonomy" id="134537"/>
    <lineage>
        <taxon>Bacteria</taxon>
        <taxon>Pseudomonadati</taxon>
        <taxon>Pseudomonadota</taxon>
        <taxon>Betaproteobacteria</taxon>
        <taxon>Burkholderiales</taxon>
        <taxon>Burkholderiaceae</taxon>
        <taxon>Paraburkholderia</taxon>
    </lineage>
</organism>
<dbReference type="RefSeq" id="WP_106354388.1">
    <property type="nucleotide sequence ID" value="NZ_JANSLM010000004.1"/>
</dbReference>
<protein>
    <submittedName>
        <fullName evidence="1">Uncharacterized protein</fullName>
    </submittedName>
</protein>
<comment type="caution">
    <text evidence="1">The sequence shown here is derived from an EMBL/GenBank/DDBJ whole genome shotgun (WGS) entry which is preliminary data.</text>
</comment>
<dbReference type="Proteomes" id="UP001246473">
    <property type="component" value="Unassembled WGS sequence"/>
</dbReference>
<dbReference type="AlphaFoldDB" id="A0AAP5UVJ0"/>
<sequence length="149" mass="15804">MADKDCIPTLIALASNSAQLQAAQRIAARKLLAYDGEQFPSDGCAITLSVLLQQAGIQVPDTYQAFRLGQILMDDRGWSVIAVGTQAAGDIGSTCGSTPEHGSDHVYLDLKSVNADEMVIADNQCDVPHFRFASGSGGKTPTTFFLRAV</sequence>
<evidence type="ECO:0000313" key="2">
    <source>
        <dbReference type="Proteomes" id="UP001246473"/>
    </source>
</evidence>
<dbReference type="EMBL" id="JANSLM010000004">
    <property type="protein sequence ID" value="MDT8838317.1"/>
    <property type="molecule type" value="Genomic_DNA"/>
</dbReference>
<name>A0AAP5UVJ0_9BURK</name>
<evidence type="ECO:0000313" key="1">
    <source>
        <dbReference type="EMBL" id="MDT8838317.1"/>
    </source>
</evidence>
<proteinExistence type="predicted"/>